<proteinExistence type="predicted"/>
<sequence>MDGGSNQTSSGVNYPFPEDNVNPRIKEDKKMWGLQVPKAIWYNRAFNNPYLFYNVRRDYYLRIDFALGLNNPDEFKPMLGINPREAQKTFLPNMDWSIKNYATKRVNIATAKIVNQRYDPQFQPGDPFSIDREKDYKAKLKAYMEQQKFLQEVNQLLGIDVQTTPEDIDPDLMPQNDTEAEIHMKVHYKDRGAAWLEKRVLHFLDRNRYEEIKSEGAFYEFVLGVRIEHVGSDAYGRPQIRSINPAKYICPYLPTQYPTNLQYGADIEFYEVADARKLWEGEFTKDEEDYIIRNHATTEQLYYDNFGGGNNSASTKKIGILRFEYRSVDERVYVESQDKFNNTRFVERDYNFYRSPQQQAKFHEKFGDKASLIRDGVDTVYSGYWIVNSDITFKYGRQSWQEGEWGALGQGRIGYKVAAPNLKDGKVVATIDMMIPILRELQRYHLKVQHIAAASVPKGIAIDLEALRRADLKGIDGKAMTDLEKIAFYQQSGIYVFNPGDGNIYGKGASQKPIYEIENGVAKDIVYFTELSREALLQLDEVIGLNQVSSASPSVHERKGARVAQMQNQSTENALYYLYAADAHIYKEVCKSLGIKAIQSELMNPGYYKEVFGQSSADFIREFRLDKIDFGLRLEIQPSNEEWQQFYGEAMEARKDGIITMSQFLLLKRVPTLKEAEALFRLFEERARRQAAEAESANIQNTAKVQSDTAEQSHEFSKEVEKIKLSGVTAKVQGELMNTQIEGQQELQQMYVQAFLDGKLTEESIRIKGDEDAQLIIIKGQIQKDIERIKVRNQINTQSQKKPVKQ</sequence>
<evidence type="ECO:0008006" key="3">
    <source>
        <dbReference type="Google" id="ProtNLM"/>
    </source>
</evidence>
<dbReference type="EMBL" id="LAZR01004952">
    <property type="protein sequence ID" value="KKN04151.1"/>
    <property type="molecule type" value="Genomic_DNA"/>
</dbReference>
<evidence type="ECO:0000256" key="1">
    <source>
        <dbReference type="SAM" id="MobiDB-lite"/>
    </source>
</evidence>
<comment type="caution">
    <text evidence="2">The sequence shown here is derived from an EMBL/GenBank/DDBJ whole genome shotgun (WGS) entry which is preliminary data.</text>
</comment>
<reference evidence="2" key="1">
    <citation type="journal article" date="2015" name="Nature">
        <title>Complex archaea that bridge the gap between prokaryotes and eukaryotes.</title>
        <authorList>
            <person name="Spang A."/>
            <person name="Saw J.H."/>
            <person name="Jorgensen S.L."/>
            <person name="Zaremba-Niedzwiedzka K."/>
            <person name="Martijn J."/>
            <person name="Lind A.E."/>
            <person name="van Eijk R."/>
            <person name="Schleper C."/>
            <person name="Guy L."/>
            <person name="Ettema T.J."/>
        </authorList>
    </citation>
    <scope>NUCLEOTIDE SEQUENCE</scope>
</reference>
<gene>
    <name evidence="2" type="ORF">LCGC14_1100370</name>
</gene>
<protein>
    <recommendedName>
        <fullName evidence="3">Portal protein</fullName>
    </recommendedName>
</protein>
<feature type="compositionally biased region" description="Polar residues" evidence="1">
    <location>
        <begin position="1"/>
        <end position="12"/>
    </location>
</feature>
<dbReference type="AlphaFoldDB" id="A0A0F9PSU2"/>
<organism evidence="2">
    <name type="scientific">marine sediment metagenome</name>
    <dbReference type="NCBI Taxonomy" id="412755"/>
    <lineage>
        <taxon>unclassified sequences</taxon>
        <taxon>metagenomes</taxon>
        <taxon>ecological metagenomes</taxon>
    </lineage>
</organism>
<accession>A0A0F9PSU2</accession>
<feature type="region of interest" description="Disordered" evidence="1">
    <location>
        <begin position="1"/>
        <end position="21"/>
    </location>
</feature>
<evidence type="ECO:0000313" key="2">
    <source>
        <dbReference type="EMBL" id="KKN04151.1"/>
    </source>
</evidence>
<name>A0A0F9PSU2_9ZZZZ</name>